<evidence type="ECO:0000256" key="2">
    <source>
        <dbReference type="SAM" id="MobiDB-lite"/>
    </source>
</evidence>
<organism evidence="4">
    <name type="scientific">Oryza brachyantha</name>
    <name type="common">malo sina</name>
    <dbReference type="NCBI Taxonomy" id="4533"/>
    <lineage>
        <taxon>Eukaryota</taxon>
        <taxon>Viridiplantae</taxon>
        <taxon>Streptophyta</taxon>
        <taxon>Embryophyta</taxon>
        <taxon>Tracheophyta</taxon>
        <taxon>Spermatophyta</taxon>
        <taxon>Magnoliopsida</taxon>
        <taxon>Liliopsida</taxon>
        <taxon>Poales</taxon>
        <taxon>Poaceae</taxon>
        <taxon>BOP clade</taxon>
        <taxon>Oryzoideae</taxon>
        <taxon>Oryzeae</taxon>
        <taxon>Oryzinae</taxon>
        <taxon>Oryza</taxon>
    </lineage>
</organism>
<comment type="similarity">
    <text evidence="1">Belongs to the PC-esterase family. TBL subfamily.</text>
</comment>
<accession>J3N6M0</accession>
<feature type="region of interest" description="Disordered" evidence="2">
    <location>
        <begin position="98"/>
        <end position="143"/>
    </location>
</feature>
<protein>
    <recommendedName>
        <fullName evidence="3">Trichome birefringence-like C-terminal domain-containing protein</fullName>
    </recommendedName>
</protein>
<dbReference type="GO" id="GO:0016740">
    <property type="term" value="F:transferase activity"/>
    <property type="evidence" value="ECO:0007669"/>
    <property type="project" value="InterPro"/>
</dbReference>
<dbReference type="Gramene" id="OB11G14560.1">
    <property type="protein sequence ID" value="OB11G14560.1"/>
    <property type="gene ID" value="OB11G14560"/>
</dbReference>
<sequence>MVCVQAETSTKVLASDVDGDGVRDWRFPAHGFTLMAITTRFLARGEAVLGADGKPTASFDVHLDEPDPSGLPAGARLCHLLRRQLVLLRQLLLQGRSPRRVQQQLQRRSMPASQTSASRSSSAASSMRRSRLPPGAMTTSATYTPSHFQHGSWFDDGYCNKIDTAIGS</sequence>
<feature type="domain" description="Trichome birefringence-like C-terminal" evidence="3">
    <location>
        <begin position="2"/>
        <end position="161"/>
    </location>
</feature>
<name>J3N6M0_ORYBR</name>
<proteinExistence type="inferred from homology"/>
<feature type="compositionally biased region" description="Low complexity" evidence="2">
    <location>
        <begin position="109"/>
        <end position="127"/>
    </location>
</feature>
<reference evidence="4" key="2">
    <citation type="submission" date="2013-04" db="UniProtKB">
        <authorList>
            <consortium name="EnsemblPlants"/>
        </authorList>
    </citation>
    <scope>IDENTIFICATION</scope>
</reference>
<evidence type="ECO:0000313" key="5">
    <source>
        <dbReference type="Proteomes" id="UP000006038"/>
    </source>
</evidence>
<dbReference type="InterPro" id="IPR026057">
    <property type="entry name" value="TBL_C"/>
</dbReference>
<evidence type="ECO:0000256" key="1">
    <source>
        <dbReference type="ARBA" id="ARBA00007727"/>
    </source>
</evidence>
<dbReference type="EnsemblPlants" id="OB11G14560.1">
    <property type="protein sequence ID" value="OB11G14560.1"/>
    <property type="gene ID" value="OB11G14560"/>
</dbReference>
<reference evidence="4" key="1">
    <citation type="journal article" date="2013" name="Nat. Commun.">
        <title>Whole-genome sequencing of Oryza brachyantha reveals mechanisms underlying Oryza genome evolution.</title>
        <authorList>
            <person name="Chen J."/>
            <person name="Huang Q."/>
            <person name="Gao D."/>
            <person name="Wang J."/>
            <person name="Lang Y."/>
            <person name="Liu T."/>
            <person name="Li B."/>
            <person name="Bai Z."/>
            <person name="Luis Goicoechea J."/>
            <person name="Liang C."/>
            <person name="Chen C."/>
            <person name="Zhang W."/>
            <person name="Sun S."/>
            <person name="Liao Y."/>
            <person name="Zhang X."/>
            <person name="Yang L."/>
            <person name="Song C."/>
            <person name="Wang M."/>
            <person name="Shi J."/>
            <person name="Liu G."/>
            <person name="Liu J."/>
            <person name="Zhou H."/>
            <person name="Zhou W."/>
            <person name="Yu Q."/>
            <person name="An N."/>
            <person name="Chen Y."/>
            <person name="Cai Q."/>
            <person name="Wang B."/>
            <person name="Liu B."/>
            <person name="Min J."/>
            <person name="Huang Y."/>
            <person name="Wu H."/>
            <person name="Li Z."/>
            <person name="Zhang Y."/>
            <person name="Yin Y."/>
            <person name="Song W."/>
            <person name="Jiang J."/>
            <person name="Jackson S.A."/>
            <person name="Wing R.A."/>
            <person name="Wang J."/>
            <person name="Chen M."/>
        </authorList>
    </citation>
    <scope>NUCLEOTIDE SEQUENCE [LARGE SCALE GENOMIC DNA]</scope>
    <source>
        <strain evidence="4">cv. IRGC 101232</strain>
    </source>
</reference>
<evidence type="ECO:0000313" key="4">
    <source>
        <dbReference type="EnsemblPlants" id="OB11G14560.1"/>
    </source>
</evidence>
<dbReference type="HOGENOM" id="CLU_1589000_0_0_1"/>
<dbReference type="AlphaFoldDB" id="J3N6M0"/>
<evidence type="ECO:0000259" key="3">
    <source>
        <dbReference type="Pfam" id="PF13839"/>
    </source>
</evidence>
<keyword evidence="5" id="KW-1185">Reference proteome</keyword>
<dbReference type="Pfam" id="PF13839">
    <property type="entry name" value="PC-Esterase"/>
    <property type="match status" value="1"/>
</dbReference>
<dbReference type="Proteomes" id="UP000006038">
    <property type="component" value="Chromosome 11"/>
</dbReference>